<evidence type="ECO:0000313" key="1">
    <source>
        <dbReference type="EMBL" id="OSJ05037.1"/>
    </source>
</evidence>
<dbReference type="AlphaFoldDB" id="A0A1X3ESK7"/>
<dbReference type="GO" id="GO:0019239">
    <property type="term" value="F:deaminase activity"/>
    <property type="evidence" value="ECO:0007669"/>
    <property type="project" value="TreeGrafter"/>
</dbReference>
<dbReference type="OrthoDB" id="583118at2"/>
<dbReference type="CDD" id="cd00448">
    <property type="entry name" value="YjgF_YER057c_UK114_family"/>
    <property type="match status" value="1"/>
</dbReference>
<organism evidence="1 2">
    <name type="scientific">Bradyrhizobium canariense</name>
    <dbReference type="NCBI Taxonomy" id="255045"/>
    <lineage>
        <taxon>Bacteria</taxon>
        <taxon>Pseudomonadati</taxon>
        <taxon>Pseudomonadota</taxon>
        <taxon>Alphaproteobacteria</taxon>
        <taxon>Hyphomicrobiales</taxon>
        <taxon>Nitrobacteraceae</taxon>
        <taxon>Bradyrhizobium</taxon>
    </lineage>
</organism>
<gene>
    <name evidence="1" type="ORF">BSZ18_26310</name>
</gene>
<dbReference type="SUPFAM" id="SSF55298">
    <property type="entry name" value="YjgF-like"/>
    <property type="match status" value="1"/>
</dbReference>
<dbReference type="Pfam" id="PF01042">
    <property type="entry name" value="Ribonuc_L-PSP"/>
    <property type="match status" value="1"/>
</dbReference>
<accession>A0A1X3ESK7</accession>
<protein>
    <submittedName>
        <fullName evidence="1">Translation initiation inhibitor</fullName>
    </submittedName>
</protein>
<sequence length="134" mass="15164">MNLEMKREALRVEPISTFLDRRQAPVSPVTRAGNMIFVAGLPPFDPETGEIADVPIERQSELIMEQMKLCLETAGASLDNVMKCNVYCTSTKHFAAFNNVYARYFPHDPPARIFVCTPEWFGPFDVEIDCIAMM</sequence>
<comment type="caution">
    <text evidence="1">The sequence shown here is derived from an EMBL/GenBank/DDBJ whole genome shotgun (WGS) entry which is preliminary data.</text>
</comment>
<dbReference type="InterPro" id="IPR006175">
    <property type="entry name" value="YjgF/YER057c/UK114"/>
</dbReference>
<proteinExistence type="predicted"/>
<dbReference type="STRING" id="255045.SAMN05444158_0638"/>
<dbReference type="PANTHER" id="PTHR11803:SF39">
    <property type="entry name" value="2-IMINOBUTANOATE_2-IMINOPROPANOATE DEAMINASE"/>
    <property type="match status" value="1"/>
</dbReference>
<dbReference type="Gene3D" id="3.30.1330.40">
    <property type="entry name" value="RutC-like"/>
    <property type="match status" value="1"/>
</dbReference>
<name>A0A1X3ESK7_9BRAD</name>
<dbReference type="EMBL" id="NAFI01000183">
    <property type="protein sequence ID" value="OSJ05037.1"/>
    <property type="molecule type" value="Genomic_DNA"/>
</dbReference>
<dbReference type="PANTHER" id="PTHR11803">
    <property type="entry name" value="2-IMINOBUTANOATE/2-IMINOPROPANOATE DEAMINASE RIDA"/>
    <property type="match status" value="1"/>
</dbReference>
<evidence type="ECO:0000313" key="2">
    <source>
        <dbReference type="Proteomes" id="UP000193553"/>
    </source>
</evidence>
<dbReference type="Proteomes" id="UP000193553">
    <property type="component" value="Unassembled WGS sequence"/>
</dbReference>
<dbReference type="InterPro" id="IPR035959">
    <property type="entry name" value="RutC-like_sf"/>
</dbReference>
<reference evidence="1 2" key="1">
    <citation type="submission" date="2017-03" db="EMBL/GenBank/DDBJ databases">
        <title>Whole genome sequences of fourteen strains of Bradyrhizobium canariense and one strain of Bradyrhizobium japonicum isolated from Lupinus (Papilionoideae: Genisteae) species in Algeria.</title>
        <authorList>
            <person name="Crovadore J."/>
            <person name="Chekireb D."/>
            <person name="Brachmann A."/>
            <person name="Chablais R."/>
            <person name="Cochard B."/>
            <person name="Lefort F."/>
        </authorList>
    </citation>
    <scope>NUCLEOTIDE SEQUENCE [LARGE SCALE GENOMIC DNA]</scope>
    <source>
        <strain evidence="1 2">UBMA195</strain>
    </source>
</reference>
<dbReference type="GO" id="GO:0005829">
    <property type="term" value="C:cytosol"/>
    <property type="evidence" value="ECO:0007669"/>
    <property type="project" value="TreeGrafter"/>
</dbReference>